<feature type="transmembrane region" description="Helical" evidence="6">
    <location>
        <begin position="508"/>
        <end position="524"/>
    </location>
</feature>
<name>A0A923IAA7_9BURK</name>
<protein>
    <submittedName>
        <fullName evidence="8">DNA internalization-related competence protein ComEC/Rec2</fullName>
    </submittedName>
</protein>
<dbReference type="InterPro" id="IPR025405">
    <property type="entry name" value="DUF4131"/>
</dbReference>
<dbReference type="Gene3D" id="3.60.15.10">
    <property type="entry name" value="Ribonuclease Z/Hydroxyacylglutathione hydrolase-like"/>
    <property type="match status" value="1"/>
</dbReference>
<dbReference type="AlphaFoldDB" id="A0A923IAA7"/>
<feature type="transmembrane region" description="Helical" evidence="6">
    <location>
        <begin position="475"/>
        <end position="496"/>
    </location>
</feature>
<keyword evidence="3 6" id="KW-0812">Transmembrane</keyword>
<dbReference type="InterPro" id="IPR004477">
    <property type="entry name" value="ComEC_N"/>
</dbReference>
<dbReference type="GO" id="GO:0005886">
    <property type="term" value="C:plasma membrane"/>
    <property type="evidence" value="ECO:0007669"/>
    <property type="project" value="UniProtKB-SubCell"/>
</dbReference>
<comment type="subcellular location">
    <subcellularLocation>
        <location evidence="1">Cell membrane</location>
        <topology evidence="1">Multi-pass membrane protein</topology>
    </subcellularLocation>
</comment>
<dbReference type="CDD" id="cd07731">
    <property type="entry name" value="ComA-like_MBL-fold"/>
    <property type="match status" value="1"/>
</dbReference>
<evidence type="ECO:0000256" key="2">
    <source>
        <dbReference type="ARBA" id="ARBA00022475"/>
    </source>
</evidence>
<sequence>MRSVAIALTLGILWLQQQASLLTIRTLIAVVFVVGGLLLCVFKLHLPYVRRAAALLAAALIGIAWADWRAELALQTALPATLEGRDLLVTGVIASLPGVNVNGSSFQLDVEMLSEFQPAQTGAAQVPLPGLQQLPSRISLFWPARAGEAPLLQAGQRWRLPVHLKRPHGNQNPGGFDAELWMLEQGVRATGSVQTAQSAAIQPLQDFVPGVLYAIDRCRGWLRERIHAALPGKPYAAVVVALVIGDQREIRQVEWTIFQRSGIGHLISISGLHITMLAGFFALLMGALWRRSFFIFHARPLPLRLPVQKVMAVTAAVVAVLYVALAGFGVPAQRTMYMLLTVAVAIWTGRFNQFSSVLALALCVVLVIDPWALMWPGFWLSFVAVAVILYVARDEVAGSLDAGSSWRARLHRNWHAALRTQYGITLGLLPLTMLLFAQISLISPLANAFAIPLVSFLITPLVLLAVFLPAPFCGWLLHLAHAGIALMAELLTWLSAPDWVIWTAPQPALPLFLLATAGMLWLLGPRALPMRWMGLVCIIPVLLPVQSPVSEAAFRATVLDVGQGTAVLIQTRQHTLLYDTGPAYGPDSDAGSRVILPFLRAQGIRKLDRMLISHQDSDHSGGAVSILAQMTVDGVISSLPGQHVLRQSASPHSVCVAGQSWQWDGVTFEMLQPTAASYASDKWKPNARSCTLKISTPRLSMLLPGDAEAIQEDEMLHMLPEKLPATVLLAPHHGSGTSSTDAFLQAVHPELIVIQSGYLNRYHHPKPLVLERYQAFGINHLRTDEAGAIELDFEASLHISEYRKQHARYWYGQ</sequence>
<keyword evidence="5 6" id="KW-0472">Membrane</keyword>
<feature type="transmembrane region" description="Helical" evidence="6">
    <location>
        <begin position="29"/>
        <end position="46"/>
    </location>
</feature>
<organism evidence="8 9">
    <name type="scientific">Undibacterium rugosum</name>
    <dbReference type="NCBI Taxonomy" id="2762291"/>
    <lineage>
        <taxon>Bacteria</taxon>
        <taxon>Pseudomonadati</taxon>
        <taxon>Pseudomonadota</taxon>
        <taxon>Betaproteobacteria</taxon>
        <taxon>Burkholderiales</taxon>
        <taxon>Oxalobacteraceae</taxon>
        <taxon>Undibacterium</taxon>
    </lineage>
</organism>
<dbReference type="Pfam" id="PF13567">
    <property type="entry name" value="DUF4131"/>
    <property type="match status" value="1"/>
</dbReference>
<evidence type="ECO:0000256" key="4">
    <source>
        <dbReference type="ARBA" id="ARBA00022989"/>
    </source>
</evidence>
<dbReference type="SMART" id="SM00849">
    <property type="entry name" value="Lactamase_B"/>
    <property type="match status" value="1"/>
</dbReference>
<dbReference type="EMBL" id="JACOGG010000008">
    <property type="protein sequence ID" value="MBC3935520.1"/>
    <property type="molecule type" value="Genomic_DNA"/>
</dbReference>
<dbReference type="PANTHER" id="PTHR30619">
    <property type="entry name" value="DNA INTERNALIZATION/COMPETENCE PROTEIN COMEC/REC2"/>
    <property type="match status" value="1"/>
</dbReference>
<dbReference type="Pfam" id="PF00753">
    <property type="entry name" value="Lactamase_B"/>
    <property type="match status" value="1"/>
</dbReference>
<evidence type="ECO:0000256" key="5">
    <source>
        <dbReference type="ARBA" id="ARBA00023136"/>
    </source>
</evidence>
<dbReference type="InterPro" id="IPR036866">
    <property type="entry name" value="RibonucZ/Hydroxyglut_hydro"/>
</dbReference>
<dbReference type="Proteomes" id="UP000612361">
    <property type="component" value="Unassembled WGS sequence"/>
</dbReference>
<dbReference type="RefSeq" id="WP_186881099.1">
    <property type="nucleotide sequence ID" value="NZ_JACOGG010000008.1"/>
</dbReference>
<dbReference type="InterPro" id="IPR052159">
    <property type="entry name" value="Competence_DNA_uptake"/>
</dbReference>
<evidence type="ECO:0000313" key="9">
    <source>
        <dbReference type="Proteomes" id="UP000612361"/>
    </source>
</evidence>
<dbReference type="PANTHER" id="PTHR30619:SF1">
    <property type="entry name" value="RECOMBINATION PROTEIN 2"/>
    <property type="match status" value="1"/>
</dbReference>
<evidence type="ECO:0000256" key="6">
    <source>
        <dbReference type="SAM" id="Phobius"/>
    </source>
</evidence>
<proteinExistence type="predicted"/>
<dbReference type="NCBIfam" id="TIGR00361">
    <property type="entry name" value="ComEC_Rec2"/>
    <property type="match status" value="1"/>
</dbReference>
<feature type="transmembrane region" description="Helical" evidence="6">
    <location>
        <begin position="310"/>
        <end position="330"/>
    </location>
</feature>
<dbReference type="InterPro" id="IPR035681">
    <property type="entry name" value="ComA-like_MBL"/>
</dbReference>
<dbReference type="NCBIfam" id="TIGR00360">
    <property type="entry name" value="ComEC_N-term"/>
    <property type="match status" value="1"/>
</dbReference>
<evidence type="ECO:0000256" key="1">
    <source>
        <dbReference type="ARBA" id="ARBA00004651"/>
    </source>
</evidence>
<dbReference type="GO" id="GO:0030420">
    <property type="term" value="P:establishment of competence for transformation"/>
    <property type="evidence" value="ECO:0007669"/>
    <property type="project" value="InterPro"/>
</dbReference>
<dbReference type="Pfam" id="PF03772">
    <property type="entry name" value="Competence"/>
    <property type="match status" value="1"/>
</dbReference>
<evidence type="ECO:0000313" key="8">
    <source>
        <dbReference type="EMBL" id="MBC3935520.1"/>
    </source>
</evidence>
<keyword evidence="2" id="KW-1003">Cell membrane</keyword>
<reference evidence="8" key="1">
    <citation type="submission" date="2020-08" db="EMBL/GenBank/DDBJ databases">
        <title>Novel species isolated from subtropical streams in China.</title>
        <authorList>
            <person name="Lu H."/>
        </authorList>
    </citation>
    <scope>NUCLEOTIDE SEQUENCE</scope>
    <source>
        <strain evidence="8">CY7W</strain>
    </source>
</reference>
<keyword evidence="4 6" id="KW-1133">Transmembrane helix</keyword>
<accession>A0A923IAA7</accession>
<dbReference type="InterPro" id="IPR001279">
    <property type="entry name" value="Metallo-B-lactamas"/>
</dbReference>
<feature type="transmembrane region" description="Helical" evidence="6">
    <location>
        <begin position="448"/>
        <end position="468"/>
    </location>
</feature>
<dbReference type="SUPFAM" id="SSF56281">
    <property type="entry name" value="Metallo-hydrolase/oxidoreductase"/>
    <property type="match status" value="1"/>
</dbReference>
<feature type="transmembrane region" description="Helical" evidence="6">
    <location>
        <begin position="266"/>
        <end position="290"/>
    </location>
</feature>
<feature type="transmembrane region" description="Helical" evidence="6">
    <location>
        <begin position="422"/>
        <end position="442"/>
    </location>
</feature>
<comment type="caution">
    <text evidence="8">The sequence shown here is derived from an EMBL/GenBank/DDBJ whole genome shotgun (WGS) entry which is preliminary data.</text>
</comment>
<evidence type="ECO:0000256" key="3">
    <source>
        <dbReference type="ARBA" id="ARBA00022692"/>
    </source>
</evidence>
<keyword evidence="9" id="KW-1185">Reference proteome</keyword>
<feature type="domain" description="Metallo-beta-lactamase" evidence="7">
    <location>
        <begin position="563"/>
        <end position="733"/>
    </location>
</feature>
<feature type="transmembrane region" description="Helical" evidence="6">
    <location>
        <begin position="337"/>
        <end position="367"/>
    </location>
</feature>
<dbReference type="InterPro" id="IPR004797">
    <property type="entry name" value="Competence_ComEC/Rec2"/>
</dbReference>
<evidence type="ECO:0000259" key="7">
    <source>
        <dbReference type="SMART" id="SM00849"/>
    </source>
</evidence>
<feature type="transmembrane region" description="Helical" evidence="6">
    <location>
        <begin position="373"/>
        <end position="392"/>
    </location>
</feature>
<gene>
    <name evidence="8" type="ORF">H8K47_09115</name>
</gene>